<evidence type="ECO:0000313" key="4">
    <source>
        <dbReference type="Proteomes" id="UP000032309"/>
    </source>
</evidence>
<evidence type="ECO:0008006" key="5">
    <source>
        <dbReference type="Google" id="ProtNLM"/>
    </source>
</evidence>
<sequence length="165" mass="18200">MRSTKIKSGNGFTILEVMVALAIMGISIGIFFGSIGNSSRLRGKIDEHTKSLLLARTKMEEAFLGILGKKYVKLNEKKTFEGITKDGIPWKVSEVNKYKEAMDKIDMNTTAIGENFMEEVPPEGTTLLSTFVEGISIETIFFTEESGGSPKTEDSEEQETGSEED</sequence>
<feature type="region of interest" description="Disordered" evidence="1">
    <location>
        <begin position="142"/>
        <end position="165"/>
    </location>
</feature>
<dbReference type="NCBIfam" id="TIGR02532">
    <property type="entry name" value="IV_pilin_GFxxxE"/>
    <property type="match status" value="1"/>
</dbReference>
<dbReference type="Pfam" id="PF07963">
    <property type="entry name" value="N_methyl"/>
    <property type="match status" value="1"/>
</dbReference>
<dbReference type="EMBL" id="BAFN01000001">
    <property type="protein sequence ID" value="GAN34964.1"/>
    <property type="molecule type" value="Genomic_DNA"/>
</dbReference>
<dbReference type="RefSeq" id="WP_052564915.1">
    <property type="nucleotide sequence ID" value="NZ_BAFN01000001.1"/>
</dbReference>
<dbReference type="InterPro" id="IPR012902">
    <property type="entry name" value="N_methyl_site"/>
</dbReference>
<protein>
    <recommendedName>
        <fullName evidence="5">Prepilin-type N-terminal cleavage/methylation domain-containing protein</fullName>
    </recommendedName>
</protein>
<dbReference type="Proteomes" id="UP000032309">
    <property type="component" value="Unassembled WGS sequence"/>
</dbReference>
<comment type="caution">
    <text evidence="3">The sequence shown here is derived from an EMBL/GenBank/DDBJ whole genome shotgun (WGS) entry which is preliminary data.</text>
</comment>
<keyword evidence="2" id="KW-0812">Transmembrane</keyword>
<accession>A0ABQ0K2H2</accession>
<proteinExistence type="predicted"/>
<gene>
    <name evidence="3" type="ORF">BROSI_A3509</name>
</gene>
<feature type="transmembrane region" description="Helical" evidence="2">
    <location>
        <begin position="12"/>
        <end position="32"/>
    </location>
</feature>
<evidence type="ECO:0000256" key="2">
    <source>
        <dbReference type="SAM" id="Phobius"/>
    </source>
</evidence>
<name>A0ABQ0K2H2_9BACT</name>
<keyword evidence="2" id="KW-1133">Transmembrane helix</keyword>
<keyword evidence="2" id="KW-0472">Membrane</keyword>
<feature type="compositionally biased region" description="Acidic residues" evidence="1">
    <location>
        <begin position="154"/>
        <end position="165"/>
    </location>
</feature>
<keyword evidence="4" id="KW-1185">Reference proteome</keyword>
<reference evidence="4" key="1">
    <citation type="journal article" date="2015" name="Genome Announc.">
        <title>Draft Genome Sequence of an Anaerobic Ammonium-Oxidizing Bacterium, "Candidatus Brocadia sinica".</title>
        <authorList>
            <person name="Oshiki M."/>
            <person name="Shinyako-Hata K."/>
            <person name="Satoh H."/>
            <person name="Okabe S."/>
        </authorList>
    </citation>
    <scope>NUCLEOTIDE SEQUENCE [LARGE SCALE GENOMIC DNA]</scope>
    <source>
        <strain evidence="4">JPN1</strain>
    </source>
</reference>
<evidence type="ECO:0000256" key="1">
    <source>
        <dbReference type="SAM" id="MobiDB-lite"/>
    </source>
</evidence>
<evidence type="ECO:0000313" key="3">
    <source>
        <dbReference type="EMBL" id="GAN34964.1"/>
    </source>
</evidence>
<organism evidence="3 4">
    <name type="scientific">Candidatus Brocadia sinica JPN1</name>
    <dbReference type="NCBI Taxonomy" id="1197129"/>
    <lineage>
        <taxon>Bacteria</taxon>
        <taxon>Pseudomonadati</taxon>
        <taxon>Planctomycetota</taxon>
        <taxon>Candidatus Brocadiia</taxon>
        <taxon>Candidatus Brocadiales</taxon>
        <taxon>Candidatus Brocadiaceae</taxon>
        <taxon>Candidatus Brocadia</taxon>
    </lineage>
</organism>